<dbReference type="NCBIfam" id="TIGR01297">
    <property type="entry name" value="CDF"/>
    <property type="match status" value="1"/>
</dbReference>
<dbReference type="SUPFAM" id="SSF161111">
    <property type="entry name" value="Cation efflux protein transmembrane domain-like"/>
    <property type="match status" value="1"/>
</dbReference>
<dbReference type="InterPro" id="IPR045316">
    <property type="entry name" value="Msc2-like"/>
</dbReference>
<evidence type="ECO:0000256" key="2">
    <source>
        <dbReference type="ARBA" id="ARBA00022448"/>
    </source>
</evidence>
<name>A0ABY7APU7_9ALTE</name>
<keyword evidence="3 8" id="KW-0812">Transmembrane</keyword>
<keyword evidence="6" id="KW-0406">Ion transport</keyword>
<dbReference type="PANTHER" id="PTHR45755">
    <property type="match status" value="1"/>
</dbReference>
<evidence type="ECO:0000256" key="1">
    <source>
        <dbReference type="ARBA" id="ARBA00004141"/>
    </source>
</evidence>
<proteinExistence type="predicted"/>
<dbReference type="Pfam" id="PF01545">
    <property type="entry name" value="Cation_efflux"/>
    <property type="match status" value="1"/>
</dbReference>
<feature type="transmembrane region" description="Helical" evidence="8">
    <location>
        <begin position="106"/>
        <end position="127"/>
    </location>
</feature>
<dbReference type="EMBL" id="CP109965">
    <property type="protein sequence ID" value="WAJ71529.1"/>
    <property type="molecule type" value="Genomic_DNA"/>
</dbReference>
<feature type="transmembrane region" description="Helical" evidence="8">
    <location>
        <begin position="210"/>
        <end position="230"/>
    </location>
</feature>
<protein>
    <submittedName>
        <fullName evidence="10">CDF family Co(II)/Ni(II) efflux transporter DmeF</fullName>
    </submittedName>
</protein>
<evidence type="ECO:0000313" key="11">
    <source>
        <dbReference type="Proteomes" id="UP001163726"/>
    </source>
</evidence>
<evidence type="ECO:0000256" key="6">
    <source>
        <dbReference type="ARBA" id="ARBA00023065"/>
    </source>
</evidence>
<evidence type="ECO:0000256" key="7">
    <source>
        <dbReference type="ARBA" id="ARBA00023136"/>
    </source>
</evidence>
<keyword evidence="5 8" id="KW-1133">Transmembrane helix</keyword>
<sequence length="319" mass="35484">MTIPSDHKHSIKPQQHNNEPLLGAHQHNYFADKSAQTRKVYAVLALTLATMFAEISVGIWSGSMALLADGWHMGTHAAAFSITLFTYWYANKHKNNESFSFGTGKVTALGGFASAVGLAIVALLMVVESVERLLNPHQIYFNEAIGVAIIGLLVNVASVFILHDNHDHSHDHNHGHHDHNIKAAYYHVLADALTSLLAIAALLAGKYFNWIWMDALMGIVGAVIIVKWAWGLIIQTSETLLDKSVELTLNEQIKQNLESEFNVTVSDFHIWRLADKHNALIAAVVVDKQNIKLTPEQIKTYLYKHIDKLSHATIEINHV</sequence>
<dbReference type="NCBIfam" id="NF033827">
    <property type="entry name" value="CDF_efflux_DmeF"/>
    <property type="match status" value="1"/>
</dbReference>
<keyword evidence="4" id="KW-0862">Zinc</keyword>
<dbReference type="InterPro" id="IPR027469">
    <property type="entry name" value="Cation_efflux_TMD_sf"/>
</dbReference>
<feature type="transmembrane region" description="Helical" evidence="8">
    <location>
        <begin position="40"/>
        <end position="61"/>
    </location>
</feature>
<dbReference type="RefSeq" id="WP_268076077.1">
    <property type="nucleotide sequence ID" value="NZ_CP109965.1"/>
</dbReference>
<dbReference type="PANTHER" id="PTHR45755:SF4">
    <property type="entry name" value="ZINC TRANSPORTER 7"/>
    <property type="match status" value="1"/>
</dbReference>
<dbReference type="Proteomes" id="UP001163726">
    <property type="component" value="Chromosome"/>
</dbReference>
<dbReference type="Gene3D" id="1.20.1510.10">
    <property type="entry name" value="Cation efflux protein transmembrane domain"/>
    <property type="match status" value="1"/>
</dbReference>
<evidence type="ECO:0000256" key="4">
    <source>
        <dbReference type="ARBA" id="ARBA00022906"/>
    </source>
</evidence>
<evidence type="ECO:0000256" key="5">
    <source>
        <dbReference type="ARBA" id="ARBA00022989"/>
    </source>
</evidence>
<keyword evidence="7 8" id="KW-0472">Membrane</keyword>
<gene>
    <name evidence="10" type="primary">dmeF</name>
    <name evidence="10" type="ORF">OLW01_06960</name>
</gene>
<comment type="subcellular location">
    <subcellularLocation>
        <location evidence="1">Membrane</location>
        <topology evidence="1">Multi-pass membrane protein</topology>
    </subcellularLocation>
</comment>
<dbReference type="InterPro" id="IPR002524">
    <property type="entry name" value="Cation_efflux"/>
</dbReference>
<evidence type="ECO:0000313" key="10">
    <source>
        <dbReference type="EMBL" id="WAJ71529.1"/>
    </source>
</evidence>
<reference evidence="10" key="1">
    <citation type="submission" date="2022-10" db="EMBL/GenBank/DDBJ databases">
        <title>Catenovulum adriacola sp. nov. isolated in the Harbour of Susak.</title>
        <authorList>
            <person name="Schoch T."/>
            <person name="Reich S.J."/>
            <person name="Stoeferle S."/>
            <person name="Flaiz M."/>
            <person name="Kazda M."/>
            <person name="Riedel C.U."/>
            <person name="Duerre P."/>
        </authorList>
    </citation>
    <scope>NUCLEOTIDE SEQUENCE</scope>
    <source>
        <strain evidence="10">TS8</strain>
    </source>
</reference>
<evidence type="ECO:0000259" key="9">
    <source>
        <dbReference type="Pfam" id="PF01545"/>
    </source>
</evidence>
<organism evidence="10 11">
    <name type="scientific">Catenovulum adriaticum</name>
    <dbReference type="NCBI Taxonomy" id="2984846"/>
    <lineage>
        <taxon>Bacteria</taxon>
        <taxon>Pseudomonadati</taxon>
        <taxon>Pseudomonadota</taxon>
        <taxon>Gammaproteobacteria</taxon>
        <taxon>Alteromonadales</taxon>
        <taxon>Alteromonadaceae</taxon>
        <taxon>Catenovulum</taxon>
    </lineage>
</organism>
<keyword evidence="2" id="KW-0813">Transport</keyword>
<accession>A0ABY7APU7</accession>
<feature type="transmembrane region" description="Helical" evidence="8">
    <location>
        <begin position="73"/>
        <end position="90"/>
    </location>
</feature>
<keyword evidence="4" id="KW-0864">Zinc transport</keyword>
<evidence type="ECO:0000256" key="3">
    <source>
        <dbReference type="ARBA" id="ARBA00022692"/>
    </source>
</evidence>
<feature type="transmembrane region" description="Helical" evidence="8">
    <location>
        <begin position="139"/>
        <end position="162"/>
    </location>
</feature>
<dbReference type="InterPro" id="IPR058533">
    <property type="entry name" value="Cation_efflux_TM"/>
</dbReference>
<keyword evidence="11" id="KW-1185">Reference proteome</keyword>
<evidence type="ECO:0000256" key="8">
    <source>
        <dbReference type="SAM" id="Phobius"/>
    </source>
</evidence>
<feature type="domain" description="Cation efflux protein transmembrane" evidence="9">
    <location>
        <begin position="41"/>
        <end position="241"/>
    </location>
</feature>
<feature type="transmembrane region" description="Helical" evidence="8">
    <location>
        <begin position="183"/>
        <end position="204"/>
    </location>
</feature>